<evidence type="ECO:0000313" key="3">
    <source>
        <dbReference type="EMBL" id="PRP69616.1"/>
    </source>
</evidence>
<dbReference type="Proteomes" id="UP000239469">
    <property type="component" value="Unassembled WGS sequence"/>
</dbReference>
<dbReference type="PANTHER" id="PTHR21363:SF0">
    <property type="entry name" value="PREPHENATE DEHYDROGENASE [NADP(+)]"/>
    <property type="match status" value="1"/>
</dbReference>
<organism evidence="3 4">
    <name type="scientific">Chromobacterium amazonense</name>
    <dbReference type="NCBI Taxonomy" id="1382803"/>
    <lineage>
        <taxon>Bacteria</taxon>
        <taxon>Pseudomonadati</taxon>
        <taxon>Pseudomonadota</taxon>
        <taxon>Betaproteobacteria</taxon>
        <taxon>Neisseriales</taxon>
        <taxon>Chromobacteriaceae</taxon>
        <taxon>Chromobacterium</taxon>
    </lineage>
</organism>
<dbReference type="InterPro" id="IPR036291">
    <property type="entry name" value="NAD(P)-bd_dom_sf"/>
</dbReference>
<dbReference type="InterPro" id="IPR003099">
    <property type="entry name" value="Prephen_DH"/>
</dbReference>
<keyword evidence="1" id="KW-0560">Oxidoreductase</keyword>
<proteinExistence type="predicted"/>
<evidence type="ECO:0000259" key="2">
    <source>
        <dbReference type="PROSITE" id="PS51176"/>
    </source>
</evidence>
<protein>
    <recommendedName>
        <fullName evidence="2">Prephenate/arogenate dehydrogenase domain-containing protein</fullName>
    </recommendedName>
</protein>
<dbReference type="InterPro" id="IPR046825">
    <property type="entry name" value="PDH_C"/>
</dbReference>
<dbReference type="InterPro" id="IPR050812">
    <property type="entry name" value="Preph/Arog_dehydrog"/>
</dbReference>
<dbReference type="GO" id="GO:0006571">
    <property type="term" value="P:tyrosine biosynthetic process"/>
    <property type="evidence" value="ECO:0007669"/>
    <property type="project" value="InterPro"/>
</dbReference>
<gene>
    <name evidence="3" type="ORF">BUE93_17785</name>
</gene>
<evidence type="ECO:0000256" key="1">
    <source>
        <dbReference type="ARBA" id="ARBA00023002"/>
    </source>
</evidence>
<dbReference type="RefSeq" id="WP_189338997.1">
    <property type="nucleotide sequence ID" value="NZ_MTBD01000030.1"/>
</dbReference>
<evidence type="ECO:0000313" key="4">
    <source>
        <dbReference type="Proteomes" id="UP000239469"/>
    </source>
</evidence>
<dbReference type="SUPFAM" id="SSF51735">
    <property type="entry name" value="NAD(P)-binding Rossmann-fold domains"/>
    <property type="match status" value="1"/>
</dbReference>
<dbReference type="Gene3D" id="1.10.3660.10">
    <property type="entry name" value="6-phosphogluconate dehydrogenase C-terminal like domain"/>
    <property type="match status" value="1"/>
</dbReference>
<dbReference type="AlphaFoldDB" id="A0A2S9X1T4"/>
<dbReference type="GO" id="GO:0004665">
    <property type="term" value="F:prephenate dehydrogenase (NADP+) activity"/>
    <property type="evidence" value="ECO:0007669"/>
    <property type="project" value="InterPro"/>
</dbReference>
<comment type="caution">
    <text evidence="3">The sequence shown here is derived from an EMBL/GenBank/DDBJ whole genome shotgun (WGS) entry which is preliminary data.</text>
</comment>
<dbReference type="InterPro" id="IPR008927">
    <property type="entry name" value="6-PGluconate_DH-like_C_sf"/>
</dbReference>
<dbReference type="Pfam" id="PF20463">
    <property type="entry name" value="PDH_C"/>
    <property type="match status" value="1"/>
</dbReference>
<dbReference type="Gene3D" id="3.40.50.720">
    <property type="entry name" value="NAD(P)-binding Rossmann-like Domain"/>
    <property type="match status" value="1"/>
</dbReference>
<dbReference type="GO" id="GO:0008977">
    <property type="term" value="F:prephenate dehydrogenase (NAD+) activity"/>
    <property type="evidence" value="ECO:0007669"/>
    <property type="project" value="InterPro"/>
</dbReference>
<dbReference type="GO" id="GO:0070403">
    <property type="term" value="F:NAD+ binding"/>
    <property type="evidence" value="ECO:0007669"/>
    <property type="project" value="TreeGrafter"/>
</dbReference>
<dbReference type="PANTHER" id="PTHR21363">
    <property type="entry name" value="PREPHENATE DEHYDROGENASE"/>
    <property type="match status" value="1"/>
</dbReference>
<reference evidence="3 4" key="1">
    <citation type="submission" date="2017-01" db="EMBL/GenBank/DDBJ databases">
        <title>New insights into the genetic diversity of Chromobacterium isolated from tropical freshwater lake.</title>
        <authorList>
            <person name="Santos A.B."/>
            <person name="Nascimento A.M."/>
            <person name="Da Silva P.C."/>
        </authorList>
    </citation>
    <scope>NUCLEOTIDE SEQUENCE [LARGE SCALE GENOMIC DNA]</scope>
    <source>
        <strain evidence="3 4">56AF</strain>
    </source>
</reference>
<sequence length="295" mass="31551">MNPAKHVVVLGAAGGVGRLFIQFLGRQGHQVFGVDAAAPRSEASHHQADILAPSGDGALEHAFARADTIIVALPDCVARAALPWVAGHVRDEAVIVPTCSVQQPFFHDLASIKPGHPCLGLNPMFSPSLPAQGRVVASCLPDPESTSHWLEQSVQEAGMRVKRLSPERHDQLMSVCQTLPHAAIIAFGLALSDSGRLVDLDSVMEMAPPPMRAMLALLSRILSNPAEVYWDIQSENPHGELQRTALSDSLRQLSSMVEAKDGGAFSQELQRTADRLGMHLASGARDCQAMFSSLA</sequence>
<name>A0A2S9X1T4_9NEIS</name>
<dbReference type="EMBL" id="MTBD01000030">
    <property type="protein sequence ID" value="PRP69616.1"/>
    <property type="molecule type" value="Genomic_DNA"/>
</dbReference>
<accession>A0A2S9X1T4</accession>
<feature type="domain" description="Prephenate/arogenate dehydrogenase" evidence="2">
    <location>
        <begin position="5"/>
        <end position="287"/>
    </location>
</feature>
<dbReference type="PROSITE" id="PS51176">
    <property type="entry name" value="PDH_ADH"/>
    <property type="match status" value="1"/>
</dbReference>
<dbReference type="SUPFAM" id="SSF48179">
    <property type="entry name" value="6-phosphogluconate dehydrogenase C-terminal domain-like"/>
    <property type="match status" value="1"/>
</dbReference>